<name>A0A5C6ASU4_9BACT</name>
<evidence type="ECO:0000313" key="3">
    <source>
        <dbReference type="EMBL" id="TWU02497.1"/>
    </source>
</evidence>
<dbReference type="OrthoDB" id="263325at2"/>
<evidence type="ECO:0008006" key="5">
    <source>
        <dbReference type="Google" id="ProtNLM"/>
    </source>
</evidence>
<dbReference type="Proteomes" id="UP000320176">
    <property type="component" value="Unassembled WGS sequence"/>
</dbReference>
<gene>
    <name evidence="3" type="ORF">Pla52n_35470</name>
</gene>
<protein>
    <recommendedName>
        <fullName evidence="5">Secretin/TonB short N-terminal domain-containing protein</fullName>
    </recommendedName>
</protein>
<feature type="signal peptide" evidence="2">
    <location>
        <begin position="1"/>
        <end position="25"/>
    </location>
</feature>
<proteinExistence type="predicted"/>
<evidence type="ECO:0000256" key="1">
    <source>
        <dbReference type="SAM" id="MobiDB-lite"/>
    </source>
</evidence>
<evidence type="ECO:0000256" key="2">
    <source>
        <dbReference type="SAM" id="SignalP"/>
    </source>
</evidence>
<dbReference type="RefSeq" id="WP_146520815.1">
    <property type="nucleotide sequence ID" value="NZ_CP151726.1"/>
</dbReference>
<comment type="caution">
    <text evidence="3">The sequence shown here is derived from an EMBL/GenBank/DDBJ whole genome shotgun (WGS) entry which is preliminary data.</text>
</comment>
<evidence type="ECO:0000313" key="4">
    <source>
        <dbReference type="Proteomes" id="UP000320176"/>
    </source>
</evidence>
<organism evidence="3 4">
    <name type="scientific">Stieleria varia</name>
    <dbReference type="NCBI Taxonomy" id="2528005"/>
    <lineage>
        <taxon>Bacteria</taxon>
        <taxon>Pseudomonadati</taxon>
        <taxon>Planctomycetota</taxon>
        <taxon>Planctomycetia</taxon>
        <taxon>Pirellulales</taxon>
        <taxon>Pirellulaceae</taxon>
        <taxon>Stieleria</taxon>
    </lineage>
</organism>
<keyword evidence="4" id="KW-1185">Reference proteome</keyword>
<feature type="region of interest" description="Disordered" evidence="1">
    <location>
        <begin position="218"/>
        <end position="240"/>
    </location>
</feature>
<keyword evidence="2" id="KW-0732">Signal</keyword>
<dbReference type="AlphaFoldDB" id="A0A5C6ASU4"/>
<feature type="chain" id="PRO_5022840780" description="Secretin/TonB short N-terminal domain-containing protein" evidence="2">
    <location>
        <begin position="26"/>
        <end position="240"/>
    </location>
</feature>
<accession>A0A5C6ASU4</accession>
<reference evidence="3 4" key="1">
    <citation type="submission" date="2019-02" db="EMBL/GenBank/DDBJ databases">
        <title>Deep-cultivation of Planctomycetes and their phenomic and genomic characterization uncovers novel biology.</title>
        <authorList>
            <person name="Wiegand S."/>
            <person name="Jogler M."/>
            <person name="Boedeker C."/>
            <person name="Pinto D."/>
            <person name="Vollmers J."/>
            <person name="Rivas-Marin E."/>
            <person name="Kohn T."/>
            <person name="Peeters S.H."/>
            <person name="Heuer A."/>
            <person name="Rast P."/>
            <person name="Oberbeckmann S."/>
            <person name="Bunk B."/>
            <person name="Jeske O."/>
            <person name="Meyerdierks A."/>
            <person name="Storesund J.E."/>
            <person name="Kallscheuer N."/>
            <person name="Luecker S."/>
            <person name="Lage O.M."/>
            <person name="Pohl T."/>
            <person name="Merkel B.J."/>
            <person name="Hornburger P."/>
            <person name="Mueller R.-W."/>
            <person name="Bruemmer F."/>
            <person name="Labrenz M."/>
            <person name="Spormann A.M."/>
            <person name="Op Den Camp H."/>
            <person name="Overmann J."/>
            <person name="Amann R."/>
            <person name="Jetten M.S.M."/>
            <person name="Mascher T."/>
            <person name="Medema M.H."/>
            <person name="Devos D.P."/>
            <person name="Kaster A.-K."/>
            <person name="Ovreas L."/>
            <person name="Rohde M."/>
            <person name="Galperin M.Y."/>
            <person name="Jogler C."/>
        </authorList>
    </citation>
    <scope>NUCLEOTIDE SEQUENCE [LARGE SCALE GENOMIC DNA]</scope>
    <source>
        <strain evidence="3 4">Pla52n</strain>
    </source>
</reference>
<dbReference type="EMBL" id="SJPN01000004">
    <property type="protein sequence ID" value="TWU02497.1"/>
    <property type="molecule type" value="Genomic_DNA"/>
</dbReference>
<feature type="compositionally biased region" description="Basic and acidic residues" evidence="1">
    <location>
        <begin position="218"/>
        <end position="228"/>
    </location>
</feature>
<sequence precursor="true">MPSSVSNVVLNGLLVLLMMTAVTHGDEPQTSPSQASVVNTSSFTNSVQAEARLEEVLGERTSLYAIQSPLIDIIPLLADKHNVRIIVDQEWMEAAQPDLEVPVTIDAKGFTLRSALDLMLPPLGMSYIIRDEAIQITSIENAKTYQYVRVYKLPGFTEGKESRIVDYLLKSISPNQWTQNGGEYSASAGDGLLTINANREVHTASMMTLERMRRMHEIRSSNEPRLRGDITAPQKDPFAK</sequence>